<gene>
    <name evidence="1" type="ORF">BECKDK2373B_GA0170837_101963</name>
    <name evidence="2" type="ORF">BECKDK2373C_GA0170839_102124</name>
</gene>
<dbReference type="EMBL" id="CAADEY010000021">
    <property type="protein sequence ID" value="VFJ48308.1"/>
    <property type="molecule type" value="Genomic_DNA"/>
</dbReference>
<proteinExistence type="predicted"/>
<name>A0A450S891_9GAMM</name>
<organism evidence="1">
    <name type="scientific">Candidatus Kentrum sp. DK</name>
    <dbReference type="NCBI Taxonomy" id="2126562"/>
    <lineage>
        <taxon>Bacteria</taxon>
        <taxon>Pseudomonadati</taxon>
        <taxon>Pseudomonadota</taxon>
        <taxon>Gammaproteobacteria</taxon>
        <taxon>Candidatus Kentrum</taxon>
    </lineage>
</organism>
<dbReference type="EMBL" id="CAADEX010000019">
    <property type="protein sequence ID" value="VFJ48087.1"/>
    <property type="molecule type" value="Genomic_DNA"/>
</dbReference>
<evidence type="ECO:0000313" key="1">
    <source>
        <dbReference type="EMBL" id="VFJ48087.1"/>
    </source>
</evidence>
<accession>A0A450S891</accession>
<protein>
    <submittedName>
        <fullName evidence="1">Uncharacterized protein</fullName>
    </submittedName>
</protein>
<dbReference type="AlphaFoldDB" id="A0A450S891"/>
<reference evidence="1" key="1">
    <citation type="submission" date="2019-02" db="EMBL/GenBank/DDBJ databases">
        <authorList>
            <person name="Gruber-Vodicka R. H."/>
            <person name="Seah K. B. B."/>
        </authorList>
    </citation>
    <scope>NUCLEOTIDE SEQUENCE</scope>
    <source>
        <strain evidence="2">BECK_DK161</strain>
        <strain evidence="1">BECK_DK47</strain>
    </source>
</reference>
<evidence type="ECO:0000313" key="2">
    <source>
        <dbReference type="EMBL" id="VFJ48308.1"/>
    </source>
</evidence>
<sequence length="76" mass="7945">MKVTDCGVTNPINFSHPWQLGPANLPGGMTGSVNFHGKVGKSPPRHPGRDAGTQRQGWLQGLVAALAALSIPPVIH</sequence>